<organism evidence="12 13">
    <name type="scientific">Saprolegnia diclina (strain VS20)</name>
    <dbReference type="NCBI Taxonomy" id="1156394"/>
    <lineage>
        <taxon>Eukaryota</taxon>
        <taxon>Sar</taxon>
        <taxon>Stramenopiles</taxon>
        <taxon>Oomycota</taxon>
        <taxon>Saprolegniomycetes</taxon>
        <taxon>Saprolegniales</taxon>
        <taxon>Saprolegniaceae</taxon>
        <taxon>Saprolegnia</taxon>
    </lineage>
</organism>
<keyword evidence="4" id="KW-0378">Hydrolase</keyword>
<feature type="compositionally biased region" description="Low complexity" evidence="9">
    <location>
        <begin position="63"/>
        <end position="72"/>
    </location>
</feature>
<dbReference type="EC" id="3.2.1.39" evidence="3"/>
<feature type="domain" description="Glycosyl hydrolase family 81 C-terminal" evidence="11">
    <location>
        <begin position="460"/>
        <end position="786"/>
    </location>
</feature>
<keyword evidence="6" id="KW-0326">Glycosidase</keyword>
<dbReference type="STRING" id="1156394.T0R121"/>
<proteinExistence type="inferred from homology"/>
<evidence type="ECO:0000256" key="8">
    <source>
        <dbReference type="ARBA" id="ARBA00023326"/>
    </source>
</evidence>
<evidence type="ECO:0000256" key="9">
    <source>
        <dbReference type="SAM" id="MobiDB-lite"/>
    </source>
</evidence>
<dbReference type="InParanoid" id="T0R121"/>
<dbReference type="EMBL" id="JH767137">
    <property type="protein sequence ID" value="EQC39970.1"/>
    <property type="molecule type" value="Genomic_DNA"/>
</dbReference>
<dbReference type="GeneID" id="19943352"/>
<keyword evidence="7" id="KW-0961">Cell wall biogenesis/degradation</keyword>
<dbReference type="RefSeq" id="XP_008606444.1">
    <property type="nucleotide sequence ID" value="XM_008608222.1"/>
</dbReference>
<dbReference type="PROSITE" id="PS52008">
    <property type="entry name" value="GH81"/>
    <property type="match status" value="1"/>
</dbReference>
<dbReference type="PANTHER" id="PTHR31983">
    <property type="entry name" value="ENDO-1,3(4)-BETA-GLUCANASE 1"/>
    <property type="match status" value="1"/>
</dbReference>
<evidence type="ECO:0000259" key="11">
    <source>
        <dbReference type="Pfam" id="PF17652"/>
    </source>
</evidence>
<dbReference type="InterPro" id="IPR040720">
    <property type="entry name" value="GH81_C"/>
</dbReference>
<evidence type="ECO:0000256" key="1">
    <source>
        <dbReference type="ARBA" id="ARBA00000382"/>
    </source>
</evidence>
<dbReference type="OrthoDB" id="4473401at2759"/>
<evidence type="ECO:0000256" key="6">
    <source>
        <dbReference type="ARBA" id="ARBA00023295"/>
    </source>
</evidence>
<comment type="similarity">
    <text evidence="2">Belongs to the glycosyl hydrolase 81 family.</text>
</comment>
<name>T0R121_SAPDV</name>
<dbReference type="InterPro" id="IPR005200">
    <property type="entry name" value="Endo-beta-glucanase"/>
</dbReference>
<keyword evidence="13" id="KW-1185">Reference proteome</keyword>
<evidence type="ECO:0000313" key="12">
    <source>
        <dbReference type="EMBL" id="EQC39970.1"/>
    </source>
</evidence>
<dbReference type="OMA" id="EHMHLIN"/>
<dbReference type="Pfam" id="PF17652">
    <property type="entry name" value="Glyco_hydro81C"/>
    <property type="match status" value="1"/>
</dbReference>
<reference evidence="12 13" key="1">
    <citation type="submission" date="2012-04" db="EMBL/GenBank/DDBJ databases">
        <title>The Genome Sequence of Saprolegnia declina VS20.</title>
        <authorList>
            <consortium name="The Broad Institute Genome Sequencing Platform"/>
            <person name="Russ C."/>
            <person name="Nusbaum C."/>
            <person name="Tyler B."/>
            <person name="van West P."/>
            <person name="Dieguez-Uribeondo J."/>
            <person name="de Bruijn I."/>
            <person name="Tripathy S."/>
            <person name="Jiang R."/>
            <person name="Young S.K."/>
            <person name="Zeng Q."/>
            <person name="Gargeya S."/>
            <person name="Fitzgerald M."/>
            <person name="Haas B."/>
            <person name="Abouelleil A."/>
            <person name="Alvarado L."/>
            <person name="Arachchi H.M."/>
            <person name="Berlin A."/>
            <person name="Chapman S.B."/>
            <person name="Goldberg J."/>
            <person name="Griggs A."/>
            <person name="Gujja S."/>
            <person name="Hansen M."/>
            <person name="Howarth C."/>
            <person name="Imamovic A."/>
            <person name="Larimer J."/>
            <person name="McCowen C."/>
            <person name="Montmayeur A."/>
            <person name="Murphy C."/>
            <person name="Neiman D."/>
            <person name="Pearson M."/>
            <person name="Priest M."/>
            <person name="Roberts A."/>
            <person name="Saif S."/>
            <person name="Shea T."/>
            <person name="Sisk P."/>
            <person name="Sykes S."/>
            <person name="Wortman J."/>
            <person name="Nusbaum C."/>
            <person name="Birren B."/>
        </authorList>
    </citation>
    <scope>NUCLEOTIDE SEQUENCE [LARGE SCALE GENOMIC DNA]</scope>
    <source>
        <strain evidence="12 13">VS20</strain>
    </source>
</reference>
<feature type="domain" description="Glycosyl hydrolase family 81 N-terminal" evidence="10">
    <location>
        <begin position="115"/>
        <end position="439"/>
    </location>
</feature>
<keyword evidence="8" id="KW-0624">Polysaccharide degradation</keyword>
<accession>T0R121</accession>
<dbReference type="GO" id="GO:0052861">
    <property type="term" value="F:endo-1,3(4)-beta-glucanase activity"/>
    <property type="evidence" value="ECO:0007669"/>
    <property type="project" value="InterPro"/>
</dbReference>
<dbReference type="GO" id="GO:0042973">
    <property type="term" value="F:glucan endo-1,3-beta-D-glucosidase activity"/>
    <property type="evidence" value="ECO:0007669"/>
    <property type="project" value="UniProtKB-EC"/>
</dbReference>
<dbReference type="PANTHER" id="PTHR31983:SF0">
    <property type="entry name" value="GLUCAN ENDO-1,3-BETA-D-GLUCOSIDASE 2"/>
    <property type="match status" value="1"/>
</dbReference>
<dbReference type="Proteomes" id="UP000030762">
    <property type="component" value="Unassembled WGS sequence"/>
</dbReference>
<sequence length="798" mass="88086">MSRESTPLLGTPAPPNNGNKRFTYAKVAVGAALAVSAVAMFAWSGPSTATVVQANQTSALATTLTPATAPTTTPAPTPRSDPNAPLADWAGEEMEPPFTKMTNLITPKLHAPTWKGAIPSNAWWTNFLIADGHGEHLGEGQVTLTPYTVIGLNRGLQVSYGDDRRVGDNAIIQEYFADDVVFGSNPAPTTRQVVRFDSLHARLEFKRAGHHGTFTALLSRGSPYLSVDYKGMVPSLSFGGAVGAITQVNGVAVNDKTVLTLTKSHFHFHTRIERNLVQEWLVFFPSNVTLRVDAHTATVQAASFYGIVRAALVPQGEKKAEFKALLHRSANVVPVAASIRVGSAKNTGAVEFAWKTKQMTPNASTIENEDLLMLAFPHHVDAFGDATGVNVSSVMNTRPDITATSSDFKVLGRYGHRTIKGNLTAVVGSAWTLLEPLTTTGFFSQRPIDPKRVHDISAALDKDASYRPSASDPYFFGKELARQARLVLIADQVHNWAVRDSLLAKIEGWLTRWLTLQNSDFFVYDTVWGGVCSSVGIQGMFYMTDFGNGWYNDHHFHYGYLLYSAAVLGRYKPAFVMAHKAALHTIVRDIANFNIQDPYFPLARHVSWFDGHSFASGVYVLDGGKSQESVSEAINAYYGVYLLGQVLAMPDLEQFGRVLLAMEMRAAQTYWQTTPEIYGELYAKNQMTGQVGQTKVSYATWFGPVIEHMHLINFMPFTPITEEFFTPEYVQKEYKVLYDGAVSRKESPMEEIWRGYAFLDHAIIDPVAAWDEVQTLKSYDDGNSRSNSLYWVATRPTK</sequence>
<comment type="catalytic activity">
    <reaction evidence="1">
        <text>Hydrolysis of (1-&gt;3)-beta-D-glucosidic linkages in (1-&gt;3)-beta-D-glucans.</text>
        <dbReference type="EC" id="3.2.1.39"/>
    </reaction>
</comment>
<dbReference type="AlphaFoldDB" id="T0R121"/>
<dbReference type="Gene3D" id="1.20.5.420">
    <property type="entry name" value="Immunoglobulin FC, subunit C"/>
    <property type="match status" value="1"/>
</dbReference>
<dbReference type="eggNOG" id="KOG2254">
    <property type="taxonomic scope" value="Eukaryota"/>
</dbReference>
<dbReference type="InterPro" id="IPR040451">
    <property type="entry name" value="GH81_N"/>
</dbReference>
<evidence type="ECO:0000259" key="10">
    <source>
        <dbReference type="Pfam" id="PF03639"/>
    </source>
</evidence>
<dbReference type="GO" id="GO:0071555">
    <property type="term" value="P:cell wall organization"/>
    <property type="evidence" value="ECO:0007669"/>
    <property type="project" value="UniProtKB-KW"/>
</dbReference>
<feature type="region of interest" description="Disordered" evidence="9">
    <location>
        <begin position="63"/>
        <end position="83"/>
    </location>
</feature>
<gene>
    <name evidence="12" type="ORF">SDRG_02625</name>
</gene>
<evidence type="ECO:0000256" key="5">
    <source>
        <dbReference type="ARBA" id="ARBA00023277"/>
    </source>
</evidence>
<dbReference type="VEuPathDB" id="FungiDB:SDRG_02625"/>
<keyword evidence="5" id="KW-0119">Carbohydrate metabolism</keyword>
<dbReference type="Pfam" id="PF03639">
    <property type="entry name" value="Glyco_hydro_81"/>
    <property type="match status" value="1"/>
</dbReference>
<dbReference type="GO" id="GO:0000272">
    <property type="term" value="P:polysaccharide catabolic process"/>
    <property type="evidence" value="ECO:0007669"/>
    <property type="project" value="UniProtKB-KW"/>
</dbReference>
<evidence type="ECO:0000256" key="3">
    <source>
        <dbReference type="ARBA" id="ARBA00012780"/>
    </source>
</evidence>
<dbReference type="Gene3D" id="2.70.98.30">
    <property type="entry name" value="Golgi alpha-mannosidase II, domain 4"/>
    <property type="match status" value="1"/>
</dbReference>
<evidence type="ECO:0000313" key="13">
    <source>
        <dbReference type="Proteomes" id="UP000030762"/>
    </source>
</evidence>
<evidence type="ECO:0000256" key="7">
    <source>
        <dbReference type="ARBA" id="ARBA00023316"/>
    </source>
</evidence>
<evidence type="ECO:0000256" key="4">
    <source>
        <dbReference type="ARBA" id="ARBA00022801"/>
    </source>
</evidence>
<evidence type="ECO:0000256" key="2">
    <source>
        <dbReference type="ARBA" id="ARBA00010730"/>
    </source>
</evidence>
<protein>
    <recommendedName>
        <fullName evidence="3">glucan endo-1,3-beta-D-glucosidase</fullName>
        <ecNumber evidence="3">3.2.1.39</ecNumber>
    </recommendedName>
</protein>